<evidence type="ECO:0000256" key="1">
    <source>
        <dbReference type="SAM" id="SignalP"/>
    </source>
</evidence>
<evidence type="ECO:0000313" key="3">
    <source>
        <dbReference type="Proteomes" id="UP001345963"/>
    </source>
</evidence>
<feature type="chain" id="PRO_5046041114" evidence="1">
    <location>
        <begin position="22"/>
        <end position="100"/>
    </location>
</feature>
<reference evidence="2 3" key="1">
    <citation type="submission" date="2021-07" db="EMBL/GenBank/DDBJ databases">
        <authorList>
            <person name="Palmer J.M."/>
        </authorList>
    </citation>
    <scope>NUCLEOTIDE SEQUENCE [LARGE SCALE GENOMIC DNA]</scope>
    <source>
        <strain evidence="2 3">AT_MEX2019</strain>
        <tissue evidence="2">Muscle</tissue>
    </source>
</reference>
<comment type="caution">
    <text evidence="2">The sequence shown here is derived from an EMBL/GenBank/DDBJ whole genome shotgun (WGS) entry which is preliminary data.</text>
</comment>
<keyword evidence="3" id="KW-1185">Reference proteome</keyword>
<dbReference type="Proteomes" id="UP001345963">
    <property type="component" value="Unassembled WGS sequence"/>
</dbReference>
<feature type="signal peptide" evidence="1">
    <location>
        <begin position="1"/>
        <end position="21"/>
    </location>
</feature>
<proteinExistence type="predicted"/>
<name>A0ABU7B8R7_9TELE</name>
<organism evidence="2 3">
    <name type="scientific">Ataeniobius toweri</name>
    <dbReference type="NCBI Taxonomy" id="208326"/>
    <lineage>
        <taxon>Eukaryota</taxon>
        <taxon>Metazoa</taxon>
        <taxon>Chordata</taxon>
        <taxon>Craniata</taxon>
        <taxon>Vertebrata</taxon>
        <taxon>Euteleostomi</taxon>
        <taxon>Actinopterygii</taxon>
        <taxon>Neopterygii</taxon>
        <taxon>Teleostei</taxon>
        <taxon>Neoteleostei</taxon>
        <taxon>Acanthomorphata</taxon>
        <taxon>Ovalentaria</taxon>
        <taxon>Atherinomorphae</taxon>
        <taxon>Cyprinodontiformes</taxon>
        <taxon>Goodeidae</taxon>
        <taxon>Ataeniobius</taxon>
    </lineage>
</organism>
<gene>
    <name evidence="2" type="ORF">ATANTOWER_011927</name>
</gene>
<protein>
    <submittedName>
        <fullName evidence="2">Uncharacterized protein</fullName>
    </submittedName>
</protein>
<sequence length="100" mass="10963">MSGCPGAGSTCPLLLLGAVDCRPFTVLATLRSVYLQVTNSHSQAHLSILREGVMAELRRSTNYSFHRLIMSPIEVSSYLHPHCKHFGEALLLSSKVPELL</sequence>
<keyword evidence="1" id="KW-0732">Signal</keyword>
<evidence type="ECO:0000313" key="2">
    <source>
        <dbReference type="EMBL" id="MED6246030.1"/>
    </source>
</evidence>
<accession>A0ABU7B8R7</accession>
<dbReference type="EMBL" id="JAHUTI010041899">
    <property type="protein sequence ID" value="MED6246030.1"/>
    <property type="molecule type" value="Genomic_DNA"/>
</dbReference>